<dbReference type="InterPro" id="IPR013780">
    <property type="entry name" value="Glyco_hydro_b"/>
</dbReference>
<organism evidence="5 6">
    <name type="scientific">Streptomyces alkaliterrae</name>
    <dbReference type="NCBI Taxonomy" id="2213162"/>
    <lineage>
        <taxon>Bacteria</taxon>
        <taxon>Bacillati</taxon>
        <taxon>Actinomycetota</taxon>
        <taxon>Actinomycetes</taxon>
        <taxon>Kitasatosporales</taxon>
        <taxon>Streptomycetaceae</taxon>
        <taxon>Streptomyces</taxon>
    </lineage>
</organism>
<feature type="domain" description="Glycoside hydrolase family 31 TIM barrel" evidence="3">
    <location>
        <begin position="3"/>
        <end position="85"/>
    </location>
</feature>
<accession>A0A7W3ZTB7</accession>
<dbReference type="Pfam" id="PF21365">
    <property type="entry name" value="Glyco_hydro_31_3rd"/>
    <property type="match status" value="1"/>
</dbReference>
<name>A0A7W3ZTB7_9ACTN</name>
<dbReference type="InterPro" id="IPR048395">
    <property type="entry name" value="Glyco_hydro_31_C"/>
</dbReference>
<dbReference type="SUPFAM" id="SSF51011">
    <property type="entry name" value="Glycosyl hydrolase domain"/>
    <property type="match status" value="1"/>
</dbReference>
<dbReference type="AlphaFoldDB" id="A0A7W3ZTB7"/>
<dbReference type="PANTHER" id="PTHR22762:SF120">
    <property type="entry name" value="HETEROGLYCAN GLUCOSIDASE 1"/>
    <property type="match status" value="1"/>
</dbReference>
<proteinExistence type="inferred from homology"/>
<dbReference type="Gene3D" id="3.20.20.80">
    <property type="entry name" value="Glycosidases"/>
    <property type="match status" value="1"/>
</dbReference>
<evidence type="ECO:0000313" key="5">
    <source>
        <dbReference type="EMBL" id="MBB1259645.1"/>
    </source>
</evidence>
<protein>
    <submittedName>
        <fullName evidence="5">Glycosyl hydrolase</fullName>
    </submittedName>
</protein>
<dbReference type="InterPro" id="IPR000322">
    <property type="entry name" value="Glyco_hydro_31_TIM"/>
</dbReference>
<keyword evidence="2" id="KW-0326">Glycosidase</keyword>
<dbReference type="Gene3D" id="2.60.40.1180">
    <property type="entry name" value="Golgi alpha-mannosidase II"/>
    <property type="match status" value="1"/>
</dbReference>
<dbReference type="Proteomes" id="UP000517765">
    <property type="component" value="Unassembled WGS sequence"/>
</dbReference>
<dbReference type="PANTHER" id="PTHR22762">
    <property type="entry name" value="ALPHA-GLUCOSIDASE"/>
    <property type="match status" value="1"/>
</dbReference>
<evidence type="ECO:0000256" key="2">
    <source>
        <dbReference type="RuleBase" id="RU361185"/>
    </source>
</evidence>
<comment type="caution">
    <text evidence="5">The sequence shown here is derived from an EMBL/GenBank/DDBJ whole genome shotgun (WGS) entry which is preliminary data.</text>
</comment>
<dbReference type="GO" id="GO:0004553">
    <property type="term" value="F:hydrolase activity, hydrolyzing O-glycosyl compounds"/>
    <property type="evidence" value="ECO:0007669"/>
    <property type="project" value="InterPro"/>
</dbReference>
<gene>
    <name evidence="5" type="ORF">H3147_12495</name>
</gene>
<feature type="non-terminal residue" evidence="5">
    <location>
        <position position="1"/>
    </location>
</feature>
<evidence type="ECO:0000259" key="4">
    <source>
        <dbReference type="Pfam" id="PF21365"/>
    </source>
</evidence>
<evidence type="ECO:0000256" key="1">
    <source>
        <dbReference type="ARBA" id="ARBA00007806"/>
    </source>
</evidence>
<feature type="domain" description="Glycosyl hydrolase family 31 C-terminal" evidence="4">
    <location>
        <begin position="94"/>
        <end position="180"/>
    </location>
</feature>
<dbReference type="SUPFAM" id="SSF51445">
    <property type="entry name" value="(Trans)glycosidases"/>
    <property type="match status" value="1"/>
</dbReference>
<comment type="similarity">
    <text evidence="1 2">Belongs to the glycosyl hydrolase 31 family.</text>
</comment>
<dbReference type="Pfam" id="PF01055">
    <property type="entry name" value="Glyco_hydro_31_2nd"/>
    <property type="match status" value="1"/>
</dbReference>
<evidence type="ECO:0000259" key="3">
    <source>
        <dbReference type="Pfam" id="PF01055"/>
    </source>
</evidence>
<sequence>SGLRAALFRVLGLGVCGVTWAGGALAADGRGNEELLVRWWQLAAWLPVRPVGAPDADPAAWPEGAPAASRTALAERMRLLPYLDTQGELAVSGGTPVARPVWWHSPGDRLSRECEDAFAVGDAFLVAPVLEPGCVERRLRLPHGWWYDVATGVAHRGPGRLVVPVVRDRLPVFVRAGAVVPVSDGGGGVVLEVWRPRAGRTGSGALYVPGSGRSGASADVVRLVSRLSGGEVMVTREDGEAVEWPVRVRGEAW</sequence>
<dbReference type="RefSeq" id="WP_323373007.1">
    <property type="nucleotide sequence ID" value="NZ_JABJXA010000061.1"/>
</dbReference>
<evidence type="ECO:0000313" key="6">
    <source>
        <dbReference type="Proteomes" id="UP000517765"/>
    </source>
</evidence>
<keyword evidence="2 5" id="KW-0378">Hydrolase</keyword>
<dbReference type="GO" id="GO:0005975">
    <property type="term" value="P:carbohydrate metabolic process"/>
    <property type="evidence" value="ECO:0007669"/>
    <property type="project" value="InterPro"/>
</dbReference>
<dbReference type="InterPro" id="IPR017853">
    <property type="entry name" value="GH"/>
</dbReference>
<reference evidence="6" key="1">
    <citation type="submission" date="2020-05" db="EMBL/GenBank/DDBJ databases">
        <title>Classification of alakaliphilic streptomycetes isolated from an alkaline soil next to Lonar Crater, India and a proposal for the recognition of Streptomyces alkaliterrae sp. nov.</title>
        <authorList>
            <person name="Golinska P."/>
        </authorList>
    </citation>
    <scope>NUCLEOTIDE SEQUENCE [LARGE SCALE GENOMIC DNA]</scope>
    <source>
        <strain evidence="6">OF8</strain>
    </source>
</reference>
<dbReference type="EMBL" id="JABJXA010000061">
    <property type="protein sequence ID" value="MBB1259645.1"/>
    <property type="molecule type" value="Genomic_DNA"/>
</dbReference>